<keyword evidence="5 9" id="KW-0460">Magnesium</keyword>
<keyword evidence="9" id="KW-1003">Cell membrane</keyword>
<comment type="subcellular location">
    <subcellularLocation>
        <location evidence="9">Cell membrane</location>
        <topology evidence="9">Multi-pass membrane protein</topology>
    </subcellularLocation>
    <subcellularLocation>
        <location evidence="1">Membrane</location>
        <topology evidence="1">Multi-pass membrane protein</topology>
    </subcellularLocation>
</comment>
<proteinExistence type="inferred from homology"/>
<dbReference type="PANTHER" id="PTHR43773:SF1">
    <property type="entry name" value="MAGNESIUM TRANSPORTER MGTE"/>
    <property type="match status" value="1"/>
</dbReference>
<dbReference type="InterPro" id="IPR038076">
    <property type="entry name" value="MgtE_N_sf"/>
</dbReference>
<evidence type="ECO:0000256" key="5">
    <source>
        <dbReference type="ARBA" id="ARBA00022842"/>
    </source>
</evidence>
<keyword evidence="3 9" id="KW-0813">Transport</keyword>
<keyword evidence="9" id="KW-0479">Metal-binding</keyword>
<sequence>MLTQEVFNSLLDTADLNQLKLELNRLPAVDVGDYIAELPPEKRAIAFRLLNKGQAIDVFEYLPNEVQEELIHALHDSQVFHLVEAMSPDDRAQLFDELPAGVVKRLVQQLSPTERQATATILGYPEYTAGRVMTTEYVRLRQGLTVGEALSKIRLSDRDKEVIYYAYVTDDNRKLVSVVSLRQLLFTIPDTYIGDIASDRVLKARTEMPQEEVAQLMKRYDLIALPVVDREDRLVGIVTIDDVIDILEEEATEDIQKLAGVSGGDEEALSHPRVTITKRLPWLIANIGLYVGAASAIAPFQKTIALVPVLAVIMPILSNTSGNVAIQALSVTVRGLGVGEVTPKDTLQILRKEILAGLGTALALSLSLGILSLIWSPANERWVALVAAAVMAINVLVAASLGTLLPMALKRLRLDPALISGPLLTTILDAVGFLTFLSLISMALRVFG</sequence>
<dbReference type="Gene3D" id="1.10.357.20">
    <property type="entry name" value="SLC41 divalent cation transporters, integral membrane domain"/>
    <property type="match status" value="1"/>
</dbReference>
<dbReference type="Gene3D" id="3.10.580.10">
    <property type="entry name" value="CBS-domain"/>
    <property type="match status" value="1"/>
</dbReference>
<gene>
    <name evidence="11" type="ORF">UH38_17735</name>
</gene>
<evidence type="ECO:0000313" key="11">
    <source>
        <dbReference type="EMBL" id="KJH70460.1"/>
    </source>
</evidence>
<dbReference type="InterPro" id="IPR006668">
    <property type="entry name" value="Mg_transptr_MgtE_intracell_dom"/>
</dbReference>
<evidence type="ECO:0000256" key="3">
    <source>
        <dbReference type="ARBA" id="ARBA00022448"/>
    </source>
</evidence>
<dbReference type="SMART" id="SM00116">
    <property type="entry name" value="CBS"/>
    <property type="match status" value="2"/>
</dbReference>
<evidence type="ECO:0000256" key="2">
    <source>
        <dbReference type="ARBA" id="ARBA00009749"/>
    </source>
</evidence>
<dbReference type="PROSITE" id="PS51371">
    <property type="entry name" value="CBS"/>
    <property type="match status" value="2"/>
</dbReference>
<dbReference type="Pfam" id="PF00571">
    <property type="entry name" value="CBS"/>
    <property type="match status" value="2"/>
</dbReference>
<dbReference type="GO" id="GO:0015095">
    <property type="term" value="F:magnesium ion transmembrane transporter activity"/>
    <property type="evidence" value="ECO:0007669"/>
    <property type="project" value="UniProtKB-UniRule"/>
</dbReference>
<organism evidence="11 12">
    <name type="scientific">Aliterella atlantica CENA595</name>
    <dbReference type="NCBI Taxonomy" id="1618023"/>
    <lineage>
        <taxon>Bacteria</taxon>
        <taxon>Bacillati</taxon>
        <taxon>Cyanobacteriota</taxon>
        <taxon>Cyanophyceae</taxon>
        <taxon>Chroococcidiopsidales</taxon>
        <taxon>Aliterellaceae</taxon>
        <taxon>Aliterella</taxon>
    </lineage>
</organism>
<dbReference type="InterPro" id="IPR006669">
    <property type="entry name" value="MgtE_transporter"/>
</dbReference>
<keyword evidence="12" id="KW-1185">Reference proteome</keyword>
<dbReference type="SUPFAM" id="SSF54631">
    <property type="entry name" value="CBS-domain pair"/>
    <property type="match status" value="1"/>
</dbReference>
<evidence type="ECO:0000313" key="12">
    <source>
        <dbReference type="Proteomes" id="UP000032452"/>
    </source>
</evidence>
<dbReference type="SUPFAM" id="SSF158791">
    <property type="entry name" value="MgtE N-terminal domain-like"/>
    <property type="match status" value="1"/>
</dbReference>
<dbReference type="RefSeq" id="WP_045056025.1">
    <property type="nucleotide sequence ID" value="NZ_CAWMDP010000012.1"/>
</dbReference>
<dbReference type="Pfam" id="PF01769">
    <property type="entry name" value="MgtE"/>
    <property type="match status" value="1"/>
</dbReference>
<evidence type="ECO:0000256" key="9">
    <source>
        <dbReference type="RuleBase" id="RU362011"/>
    </source>
</evidence>
<dbReference type="NCBIfam" id="TIGR00400">
    <property type="entry name" value="mgtE"/>
    <property type="match status" value="1"/>
</dbReference>
<dbReference type="Gene3D" id="1.25.60.10">
    <property type="entry name" value="MgtE N-terminal domain-like"/>
    <property type="match status" value="1"/>
</dbReference>
<feature type="domain" description="CBS" evidence="10">
    <location>
        <begin position="133"/>
        <end position="196"/>
    </location>
</feature>
<protein>
    <recommendedName>
        <fullName evidence="9">Magnesium transporter MgtE</fullName>
    </recommendedName>
</protein>
<keyword evidence="8" id="KW-0129">CBS domain</keyword>
<dbReference type="PATRIC" id="fig|1618023.3.peg.946"/>
<keyword evidence="7 9" id="KW-0472">Membrane</keyword>
<name>A0A0D8ZNY4_9CYAN</name>
<dbReference type="Pfam" id="PF03448">
    <property type="entry name" value="MgtE_N"/>
    <property type="match status" value="1"/>
</dbReference>
<dbReference type="OrthoDB" id="9790355at2"/>
<keyword evidence="6 9" id="KW-1133">Transmembrane helix</keyword>
<comment type="caution">
    <text evidence="11">The sequence shown here is derived from an EMBL/GenBank/DDBJ whole genome shotgun (WGS) entry which is preliminary data.</text>
</comment>
<dbReference type="InterPro" id="IPR000644">
    <property type="entry name" value="CBS_dom"/>
</dbReference>
<feature type="domain" description="CBS" evidence="10">
    <location>
        <begin position="197"/>
        <end position="253"/>
    </location>
</feature>
<dbReference type="STRING" id="1618023.UH38_17735"/>
<comment type="caution">
    <text evidence="9">Lacks conserved residue(s) required for the propagation of feature annotation.</text>
</comment>
<accession>A0A0D8ZNY4</accession>
<keyword evidence="4 9" id="KW-0812">Transmembrane</keyword>
<comment type="subunit">
    <text evidence="9">Homodimer.</text>
</comment>
<dbReference type="InterPro" id="IPR006667">
    <property type="entry name" value="SLC41_membr_dom"/>
</dbReference>
<reference evidence="11 12" key="1">
    <citation type="submission" date="2015-02" db="EMBL/GenBank/DDBJ databases">
        <title>Draft genome of a novel marine cyanobacterium (Chroococcales) isolated from South Atlantic Ocean.</title>
        <authorList>
            <person name="Rigonato J."/>
            <person name="Alvarenga D.O."/>
            <person name="Branco L.H."/>
            <person name="Varani A.M."/>
            <person name="Brandini F.P."/>
            <person name="Fiore M.F."/>
        </authorList>
    </citation>
    <scope>NUCLEOTIDE SEQUENCE [LARGE SCALE GENOMIC DNA]</scope>
    <source>
        <strain evidence="11 12">CENA595</strain>
    </source>
</reference>
<dbReference type="SUPFAM" id="SSF161093">
    <property type="entry name" value="MgtE membrane domain-like"/>
    <property type="match status" value="1"/>
</dbReference>
<dbReference type="CDD" id="cd04606">
    <property type="entry name" value="CBS_pair_Mg_transporter"/>
    <property type="match status" value="1"/>
</dbReference>
<evidence type="ECO:0000256" key="1">
    <source>
        <dbReference type="ARBA" id="ARBA00004141"/>
    </source>
</evidence>
<dbReference type="AlphaFoldDB" id="A0A0D8ZNY4"/>
<dbReference type="GO" id="GO:0005886">
    <property type="term" value="C:plasma membrane"/>
    <property type="evidence" value="ECO:0007669"/>
    <property type="project" value="UniProtKB-SubCell"/>
</dbReference>
<feature type="transmembrane region" description="Helical" evidence="9">
    <location>
        <begin position="417"/>
        <end position="444"/>
    </location>
</feature>
<evidence type="ECO:0000256" key="7">
    <source>
        <dbReference type="ARBA" id="ARBA00023136"/>
    </source>
</evidence>
<dbReference type="InterPro" id="IPR046342">
    <property type="entry name" value="CBS_dom_sf"/>
</dbReference>
<evidence type="ECO:0000256" key="8">
    <source>
        <dbReference type="PROSITE-ProRule" id="PRU00703"/>
    </source>
</evidence>
<evidence type="ECO:0000259" key="10">
    <source>
        <dbReference type="PROSITE" id="PS51371"/>
    </source>
</evidence>
<comment type="function">
    <text evidence="9">Acts as a magnesium transporter.</text>
</comment>
<dbReference type="Proteomes" id="UP000032452">
    <property type="component" value="Unassembled WGS sequence"/>
</dbReference>
<dbReference type="GO" id="GO:0046872">
    <property type="term" value="F:metal ion binding"/>
    <property type="evidence" value="ECO:0007669"/>
    <property type="project" value="UniProtKB-KW"/>
</dbReference>
<dbReference type="InterPro" id="IPR036739">
    <property type="entry name" value="SLC41_membr_dom_sf"/>
</dbReference>
<feature type="transmembrane region" description="Helical" evidence="9">
    <location>
        <begin position="382"/>
        <end position="405"/>
    </location>
</feature>
<evidence type="ECO:0000256" key="4">
    <source>
        <dbReference type="ARBA" id="ARBA00022692"/>
    </source>
</evidence>
<comment type="similarity">
    <text evidence="2 9">Belongs to the SLC41A transporter family.</text>
</comment>
<feature type="transmembrane region" description="Helical" evidence="9">
    <location>
        <begin position="354"/>
        <end position="376"/>
    </location>
</feature>
<evidence type="ECO:0000256" key="6">
    <source>
        <dbReference type="ARBA" id="ARBA00022989"/>
    </source>
</evidence>
<dbReference type="SMART" id="SM00924">
    <property type="entry name" value="MgtE_N"/>
    <property type="match status" value="1"/>
</dbReference>
<dbReference type="PANTHER" id="PTHR43773">
    <property type="entry name" value="MAGNESIUM TRANSPORTER MGTE"/>
    <property type="match status" value="1"/>
</dbReference>
<dbReference type="EMBL" id="JYON01000022">
    <property type="protein sequence ID" value="KJH70460.1"/>
    <property type="molecule type" value="Genomic_DNA"/>
</dbReference>